<dbReference type="Gene3D" id="3.30.70.80">
    <property type="entry name" value="Peptidase S8 propeptide/proteinase inhibitor I9"/>
    <property type="match status" value="1"/>
</dbReference>
<keyword evidence="2" id="KW-0809">Transit peptide</keyword>
<feature type="domain" description="MORF/ORRM1/DAG-like MORF" evidence="4">
    <location>
        <begin position="91"/>
        <end position="184"/>
    </location>
</feature>
<gene>
    <name evidence="5" type="ORF">PIB30_068918</name>
</gene>
<dbReference type="InterPro" id="IPR037045">
    <property type="entry name" value="S8pro/Inhibitor_I9_sf"/>
</dbReference>
<dbReference type="Pfam" id="PF21864">
    <property type="entry name" value="MORF_dom"/>
    <property type="match status" value="1"/>
</dbReference>
<evidence type="ECO:0000256" key="3">
    <source>
        <dbReference type="SAM" id="MobiDB-lite"/>
    </source>
</evidence>
<comment type="caution">
    <text evidence="5">The sequence shown here is derived from an EMBL/GenBank/DDBJ whole genome shotgun (WGS) entry which is preliminary data.</text>
</comment>
<evidence type="ECO:0000256" key="2">
    <source>
        <dbReference type="ARBA" id="ARBA00022946"/>
    </source>
</evidence>
<dbReference type="InterPro" id="IPR054059">
    <property type="entry name" value="MORF/ORRM1/DAG-like_MORF"/>
</dbReference>
<feature type="compositionally biased region" description="Low complexity" evidence="3">
    <location>
        <begin position="289"/>
        <end position="344"/>
    </location>
</feature>
<feature type="compositionally biased region" description="Polar residues" evidence="3">
    <location>
        <begin position="209"/>
        <end position="225"/>
    </location>
</feature>
<organism evidence="5 6">
    <name type="scientific">Stylosanthes scabra</name>
    <dbReference type="NCBI Taxonomy" id="79078"/>
    <lineage>
        <taxon>Eukaryota</taxon>
        <taxon>Viridiplantae</taxon>
        <taxon>Streptophyta</taxon>
        <taxon>Embryophyta</taxon>
        <taxon>Tracheophyta</taxon>
        <taxon>Spermatophyta</taxon>
        <taxon>Magnoliopsida</taxon>
        <taxon>eudicotyledons</taxon>
        <taxon>Gunneridae</taxon>
        <taxon>Pentapetalae</taxon>
        <taxon>rosids</taxon>
        <taxon>fabids</taxon>
        <taxon>Fabales</taxon>
        <taxon>Fabaceae</taxon>
        <taxon>Papilionoideae</taxon>
        <taxon>50 kb inversion clade</taxon>
        <taxon>dalbergioids sensu lato</taxon>
        <taxon>Dalbergieae</taxon>
        <taxon>Pterocarpus clade</taxon>
        <taxon>Stylosanthes</taxon>
    </lineage>
</organism>
<evidence type="ECO:0000259" key="4">
    <source>
        <dbReference type="Pfam" id="PF21864"/>
    </source>
</evidence>
<dbReference type="PANTHER" id="PTHR31346">
    <property type="entry name" value="MULTIPLE ORGANELLAR RNA EDITING FACTOR 2, CHLOROPLASTIC-RELATED-RELATED"/>
    <property type="match status" value="1"/>
</dbReference>
<name>A0ABU6ZLS7_9FABA</name>
<keyword evidence="1" id="KW-0507">mRNA processing</keyword>
<dbReference type="EMBL" id="JASCZI010272607">
    <property type="protein sequence ID" value="MED6222903.1"/>
    <property type="molecule type" value="Genomic_DNA"/>
</dbReference>
<keyword evidence="6" id="KW-1185">Reference proteome</keyword>
<protein>
    <recommendedName>
        <fullName evidence="4">MORF/ORRM1/DAG-like MORF domain-containing protein</fullName>
    </recommendedName>
</protein>
<accession>A0ABU6ZLS7</accession>
<proteinExistence type="predicted"/>
<reference evidence="5 6" key="1">
    <citation type="journal article" date="2023" name="Plants (Basel)">
        <title>Bridging the Gap: Combining Genomics and Transcriptomics Approaches to Understand Stylosanthes scabra, an Orphan Legume from the Brazilian Caatinga.</title>
        <authorList>
            <person name="Ferreira-Neto J.R.C."/>
            <person name="da Silva M.D."/>
            <person name="Binneck E."/>
            <person name="de Melo N.F."/>
            <person name="da Silva R.H."/>
            <person name="de Melo A.L.T.M."/>
            <person name="Pandolfi V."/>
            <person name="Bustamante F.O."/>
            <person name="Brasileiro-Vidal A.C."/>
            <person name="Benko-Iseppon A.M."/>
        </authorList>
    </citation>
    <scope>NUCLEOTIDE SEQUENCE [LARGE SCALE GENOMIC DNA]</scope>
    <source>
        <tissue evidence="5">Leaves</tissue>
    </source>
</reference>
<evidence type="ECO:0000313" key="5">
    <source>
        <dbReference type="EMBL" id="MED6222903.1"/>
    </source>
</evidence>
<feature type="compositionally biased region" description="Polar residues" evidence="3">
    <location>
        <begin position="345"/>
        <end position="377"/>
    </location>
</feature>
<evidence type="ECO:0000313" key="6">
    <source>
        <dbReference type="Proteomes" id="UP001341840"/>
    </source>
</evidence>
<feature type="compositionally biased region" description="Low complexity" evidence="3">
    <location>
        <begin position="378"/>
        <end position="391"/>
    </location>
</feature>
<feature type="compositionally biased region" description="Basic and acidic residues" evidence="3">
    <location>
        <begin position="414"/>
        <end position="430"/>
    </location>
</feature>
<evidence type="ECO:0000256" key="1">
    <source>
        <dbReference type="ARBA" id="ARBA00022664"/>
    </source>
</evidence>
<dbReference type="PANTHER" id="PTHR31346:SF5">
    <property type="entry name" value="MULTIPLE ORGANELLAR RNA EDITING FACTOR 1, MITOCHONDRIAL"/>
    <property type="match status" value="1"/>
</dbReference>
<dbReference type="InterPro" id="IPR039206">
    <property type="entry name" value="MORF/ORRM1/DAG-like"/>
</dbReference>
<feature type="region of interest" description="Disordered" evidence="3">
    <location>
        <begin position="182"/>
        <end position="481"/>
    </location>
</feature>
<feature type="compositionally biased region" description="Polar residues" evidence="3">
    <location>
        <begin position="235"/>
        <end position="288"/>
    </location>
</feature>
<dbReference type="Proteomes" id="UP001341840">
    <property type="component" value="Unassembled WGS sequence"/>
</dbReference>
<sequence length="481" mass="53968">MAASNLIRLRRTLRAFSSFHRSFSSSAATSAPPISLAIRRALPSPPAAPAPWLSRSFRSSSLSLWSNRSSSASNIPDEIGPDDILFEGCDYHHWLFVMDFPKDNKPSPEEMVRTYEETCAKGLGISVEEAKQKIYACSTTTYTGFQAVMSEEESKKFESIPGVIFVLPDSYIDPVNKEYGGDKYINGTIIPRPPPIQYGRNTGRRPRQDNQMSNRQGNPSYNNRGPMQGEGRNYGPSQNYPPQQNYGQASQNYPPQQNYGQAAQNYPPQQNYGQASQNFPPQQKSGQASQNNPPQQNYGQPPQNNPPQQNYGQPSQNYGQASQNYAPQPNYNQAPQNYPPQQNYGRSPQSYPPQQNFGQAPQNYPQQQTYGSASQQRYGPVSPQYPQQQGYGSPGQGDGRRYVPQQNFGPPGQGERRDPVPRDSDRHDDTFTPSYIKDFKPSYMQEFEKFEQGNYPPKEQAGSQQRNPPHGPGNFPGEGRY</sequence>